<dbReference type="AlphaFoldDB" id="A0A9E7KFF2"/>
<reference evidence="1" key="1">
    <citation type="submission" date="2022-05" db="EMBL/GenBank/DDBJ databases">
        <title>The Musa troglodytarum L. genome provides insights into the mechanism of non-climacteric behaviour and enrichment of carotenoids.</title>
        <authorList>
            <person name="Wang J."/>
        </authorList>
    </citation>
    <scope>NUCLEOTIDE SEQUENCE</scope>
    <source>
        <tissue evidence="1">Leaf</tissue>
    </source>
</reference>
<protein>
    <submittedName>
        <fullName evidence="1">Uncharacterized protein</fullName>
    </submittedName>
</protein>
<evidence type="ECO:0000313" key="2">
    <source>
        <dbReference type="Proteomes" id="UP001055439"/>
    </source>
</evidence>
<dbReference type="EMBL" id="CP097508">
    <property type="protein sequence ID" value="URE13760.1"/>
    <property type="molecule type" value="Genomic_DNA"/>
</dbReference>
<name>A0A9E7KFF2_9LILI</name>
<evidence type="ECO:0000313" key="1">
    <source>
        <dbReference type="EMBL" id="URE13760.1"/>
    </source>
</evidence>
<gene>
    <name evidence="1" type="ORF">MUK42_31262</name>
</gene>
<dbReference type="Proteomes" id="UP001055439">
    <property type="component" value="Chromosome 6"/>
</dbReference>
<keyword evidence="2" id="KW-1185">Reference proteome</keyword>
<proteinExistence type="predicted"/>
<accession>A0A9E7KFF2</accession>
<organism evidence="1 2">
    <name type="scientific">Musa troglodytarum</name>
    <name type="common">fe'i banana</name>
    <dbReference type="NCBI Taxonomy" id="320322"/>
    <lineage>
        <taxon>Eukaryota</taxon>
        <taxon>Viridiplantae</taxon>
        <taxon>Streptophyta</taxon>
        <taxon>Embryophyta</taxon>
        <taxon>Tracheophyta</taxon>
        <taxon>Spermatophyta</taxon>
        <taxon>Magnoliopsida</taxon>
        <taxon>Liliopsida</taxon>
        <taxon>Zingiberales</taxon>
        <taxon>Musaceae</taxon>
        <taxon>Musa</taxon>
    </lineage>
</organism>
<sequence length="73" mass="8528">MYTALRRTTVVFTMIVEYHLLTRQKHSRHVVGSYSEVQLDAFYCLLTVCNGNVPTFFFSFQIETYSTVILIVK</sequence>